<accession>A0A2P5FNK9</accession>
<dbReference type="InterPro" id="IPR001810">
    <property type="entry name" value="F-box_dom"/>
</dbReference>
<evidence type="ECO:0000259" key="1">
    <source>
        <dbReference type="SMART" id="SM00256"/>
    </source>
</evidence>
<dbReference type="EMBL" id="JXTC01000019">
    <property type="protein sequence ID" value="PON99330.1"/>
    <property type="molecule type" value="Genomic_DNA"/>
</dbReference>
<sequence>MEINLSDDLIREILLRLPRRSLARFKSVSKPWLTTISSPYFIKQYDTMNLSSFFSFVHVDHENDNNGFQQKQQLYSLRTALGTPRFCPEIKKIVTVDSSNGLILYGAAVDLKERFGTYHSFFVTNPQTDQCRFLPPSPHSVSLDQPLPRYVEITTGFGFDHSSDSPHYVVAEIVPMDPFELEIYSYNSVTSAWTCNRANLRLLFNELEDNLNLNLNLISIPRFKLISGSVFFHGKLHWVTSNGDVFVFCHKKKLCSLIQGPLVSKMTYNQSRNMKGTKIARLGESRQRLVIVALDVGMENDSFTFSSWSLEDYNKGKWVCDYWVDVGSFDNIVTKQPKYLEVVAISPLDPRILCLNLGFALYLYNAKTKEVQLLHQYKHVNVYEYWQSYCHHVVPRSPPYIDPHLYLDVLSRERTCAKPIEKFWVRNGFISMTNACYRTTTS</sequence>
<dbReference type="SUPFAM" id="SSF81383">
    <property type="entry name" value="F-box domain"/>
    <property type="match status" value="1"/>
</dbReference>
<protein>
    <submittedName>
        <fullName evidence="2">F-box domain containing protein</fullName>
    </submittedName>
</protein>
<dbReference type="Proteomes" id="UP000237000">
    <property type="component" value="Unassembled WGS sequence"/>
</dbReference>
<reference evidence="3" key="1">
    <citation type="submission" date="2016-06" db="EMBL/GenBank/DDBJ databases">
        <title>Parallel loss of symbiosis genes in relatives of nitrogen-fixing non-legume Parasponia.</title>
        <authorList>
            <person name="Van Velzen R."/>
            <person name="Holmer R."/>
            <person name="Bu F."/>
            <person name="Rutten L."/>
            <person name="Van Zeijl A."/>
            <person name="Liu W."/>
            <person name="Santuari L."/>
            <person name="Cao Q."/>
            <person name="Sharma T."/>
            <person name="Shen D."/>
            <person name="Roswanjaya Y."/>
            <person name="Wardhani T."/>
            <person name="Kalhor M.S."/>
            <person name="Jansen J."/>
            <person name="Van den Hoogen J."/>
            <person name="Gungor B."/>
            <person name="Hartog M."/>
            <person name="Hontelez J."/>
            <person name="Verver J."/>
            <person name="Yang W.-C."/>
            <person name="Schijlen E."/>
            <person name="Repin R."/>
            <person name="Schilthuizen M."/>
            <person name="Schranz E."/>
            <person name="Heidstra R."/>
            <person name="Miyata K."/>
            <person name="Fedorova E."/>
            <person name="Kohlen W."/>
            <person name="Bisseling T."/>
            <person name="Smit S."/>
            <person name="Geurts R."/>
        </authorList>
    </citation>
    <scope>NUCLEOTIDE SEQUENCE [LARGE SCALE GENOMIC DNA]</scope>
    <source>
        <strain evidence="3">cv. RG33-2</strain>
    </source>
</reference>
<comment type="caution">
    <text evidence="2">The sequence shown here is derived from an EMBL/GenBank/DDBJ whole genome shotgun (WGS) entry which is preliminary data.</text>
</comment>
<dbReference type="STRING" id="63057.A0A2P5FNK9"/>
<evidence type="ECO:0000313" key="2">
    <source>
        <dbReference type="EMBL" id="PON99330.1"/>
    </source>
</evidence>
<keyword evidence="3" id="KW-1185">Reference proteome</keyword>
<dbReference type="InParanoid" id="A0A2P5FNK9"/>
<dbReference type="SMART" id="SM00256">
    <property type="entry name" value="FBOX"/>
    <property type="match status" value="1"/>
</dbReference>
<dbReference type="OrthoDB" id="1549426at2759"/>
<dbReference type="AlphaFoldDB" id="A0A2P5FNK9"/>
<feature type="domain" description="F-box" evidence="1">
    <location>
        <begin position="5"/>
        <end position="45"/>
    </location>
</feature>
<dbReference type="InterPro" id="IPR055290">
    <property type="entry name" value="At3g26010-like"/>
</dbReference>
<gene>
    <name evidence="2" type="ORF">TorRG33x02_048730</name>
</gene>
<proteinExistence type="predicted"/>
<dbReference type="PANTHER" id="PTHR35546:SF25">
    <property type="entry name" value="F-BOX DOMAIN-CONTAINING PROTEIN"/>
    <property type="match status" value="1"/>
</dbReference>
<dbReference type="CDD" id="cd22157">
    <property type="entry name" value="F-box_AtFBW1-like"/>
    <property type="match status" value="1"/>
</dbReference>
<evidence type="ECO:0000313" key="3">
    <source>
        <dbReference type="Proteomes" id="UP000237000"/>
    </source>
</evidence>
<name>A0A2P5FNK9_TREOI</name>
<dbReference type="Pfam" id="PF00646">
    <property type="entry name" value="F-box"/>
    <property type="match status" value="1"/>
</dbReference>
<organism evidence="2 3">
    <name type="scientific">Trema orientale</name>
    <name type="common">Charcoal tree</name>
    <name type="synonym">Celtis orientalis</name>
    <dbReference type="NCBI Taxonomy" id="63057"/>
    <lineage>
        <taxon>Eukaryota</taxon>
        <taxon>Viridiplantae</taxon>
        <taxon>Streptophyta</taxon>
        <taxon>Embryophyta</taxon>
        <taxon>Tracheophyta</taxon>
        <taxon>Spermatophyta</taxon>
        <taxon>Magnoliopsida</taxon>
        <taxon>eudicotyledons</taxon>
        <taxon>Gunneridae</taxon>
        <taxon>Pentapetalae</taxon>
        <taxon>rosids</taxon>
        <taxon>fabids</taxon>
        <taxon>Rosales</taxon>
        <taxon>Cannabaceae</taxon>
        <taxon>Trema</taxon>
    </lineage>
</organism>
<dbReference type="PANTHER" id="PTHR35546">
    <property type="entry name" value="F-BOX PROTEIN INTERACTION DOMAIN PROTEIN-RELATED"/>
    <property type="match status" value="1"/>
</dbReference>
<dbReference type="InterPro" id="IPR036047">
    <property type="entry name" value="F-box-like_dom_sf"/>
</dbReference>